<reference evidence="15 16" key="1">
    <citation type="journal article" date="2016" name="DNA Res.">
        <title>The draft genome of MD-2 pineapple using hybrid error correction of long reads.</title>
        <authorList>
            <person name="Redwan R.M."/>
            <person name="Saidin A."/>
            <person name="Kumar S.V."/>
        </authorList>
    </citation>
    <scope>NUCLEOTIDE SEQUENCE [LARGE SCALE GENOMIC DNA]</scope>
    <source>
        <strain evidence="16">cv. MD2</strain>
        <tissue evidence="15">Leaf</tissue>
    </source>
</reference>
<evidence type="ECO:0000256" key="7">
    <source>
        <dbReference type="ARBA" id="ARBA00022777"/>
    </source>
</evidence>
<dbReference type="Gene3D" id="3.30.200.20">
    <property type="entry name" value="Phosphorylase Kinase, domain 1"/>
    <property type="match status" value="1"/>
</dbReference>
<accession>A0A199W5F1</accession>
<keyword evidence="15" id="KW-0675">Receptor</keyword>
<keyword evidence="10" id="KW-0472">Membrane</keyword>
<evidence type="ECO:0000256" key="2">
    <source>
        <dbReference type="ARBA" id="ARBA00022527"/>
    </source>
</evidence>
<evidence type="ECO:0000256" key="10">
    <source>
        <dbReference type="ARBA" id="ARBA00023136"/>
    </source>
</evidence>
<dbReference type="Pfam" id="PF00069">
    <property type="entry name" value="Pkinase"/>
    <property type="match status" value="1"/>
</dbReference>
<comment type="similarity">
    <text evidence="13">Belongs to the protein kinase superfamily.</text>
</comment>
<keyword evidence="6 12" id="KW-0547">Nucleotide-binding</keyword>
<evidence type="ECO:0000256" key="4">
    <source>
        <dbReference type="ARBA" id="ARBA00022692"/>
    </source>
</evidence>
<organism evidence="15 16">
    <name type="scientific">Ananas comosus</name>
    <name type="common">Pineapple</name>
    <name type="synonym">Ananas ananas</name>
    <dbReference type="NCBI Taxonomy" id="4615"/>
    <lineage>
        <taxon>Eukaryota</taxon>
        <taxon>Viridiplantae</taxon>
        <taxon>Streptophyta</taxon>
        <taxon>Embryophyta</taxon>
        <taxon>Tracheophyta</taxon>
        <taxon>Spermatophyta</taxon>
        <taxon>Magnoliopsida</taxon>
        <taxon>Liliopsida</taxon>
        <taxon>Poales</taxon>
        <taxon>Bromeliaceae</taxon>
        <taxon>Bromelioideae</taxon>
        <taxon>Ananas</taxon>
    </lineage>
</organism>
<keyword evidence="7 15" id="KW-0418">Kinase</keyword>
<evidence type="ECO:0000256" key="3">
    <source>
        <dbReference type="ARBA" id="ARBA00022679"/>
    </source>
</evidence>
<dbReference type="PROSITE" id="PS00108">
    <property type="entry name" value="PROTEIN_KINASE_ST"/>
    <property type="match status" value="1"/>
</dbReference>
<dbReference type="InterPro" id="IPR017441">
    <property type="entry name" value="Protein_kinase_ATP_BS"/>
</dbReference>
<name>A0A199W5F1_ANACO</name>
<evidence type="ECO:0000256" key="11">
    <source>
        <dbReference type="ARBA" id="ARBA00023180"/>
    </source>
</evidence>
<dbReference type="PROSITE" id="PS50011">
    <property type="entry name" value="PROTEIN_KINASE_DOM"/>
    <property type="match status" value="1"/>
</dbReference>
<comment type="subcellular location">
    <subcellularLocation>
        <location evidence="1">Membrane</location>
        <topology evidence="1">Single-pass type I membrane protein</topology>
    </subcellularLocation>
</comment>
<dbReference type="Proteomes" id="UP000092600">
    <property type="component" value="Unassembled WGS sequence"/>
</dbReference>
<evidence type="ECO:0000256" key="1">
    <source>
        <dbReference type="ARBA" id="ARBA00004479"/>
    </source>
</evidence>
<dbReference type="FunFam" id="1.10.510.10:FF:000590">
    <property type="entry name" value="PR5-like receptor kinase"/>
    <property type="match status" value="1"/>
</dbReference>
<dbReference type="SUPFAM" id="SSF56112">
    <property type="entry name" value="Protein kinase-like (PK-like)"/>
    <property type="match status" value="1"/>
</dbReference>
<dbReference type="GO" id="GO:0005524">
    <property type="term" value="F:ATP binding"/>
    <property type="evidence" value="ECO:0007669"/>
    <property type="project" value="UniProtKB-UniRule"/>
</dbReference>
<feature type="domain" description="Protein kinase" evidence="14">
    <location>
        <begin position="34"/>
        <end position="313"/>
    </location>
</feature>
<evidence type="ECO:0000256" key="8">
    <source>
        <dbReference type="ARBA" id="ARBA00022840"/>
    </source>
</evidence>
<dbReference type="InterPro" id="IPR045874">
    <property type="entry name" value="LRK10/LRL21-25-like"/>
</dbReference>
<keyword evidence="2 13" id="KW-0723">Serine/threonine-protein kinase</keyword>
<proteinExistence type="inferred from homology"/>
<feature type="non-terminal residue" evidence="15">
    <location>
        <position position="1"/>
    </location>
</feature>
<dbReference type="Gene3D" id="1.10.510.10">
    <property type="entry name" value="Transferase(Phosphotransferase) domain 1"/>
    <property type="match status" value="1"/>
</dbReference>
<dbReference type="PROSITE" id="PS00107">
    <property type="entry name" value="PROTEIN_KINASE_ATP"/>
    <property type="match status" value="1"/>
</dbReference>
<evidence type="ECO:0000256" key="13">
    <source>
        <dbReference type="RuleBase" id="RU000304"/>
    </source>
</evidence>
<evidence type="ECO:0000256" key="5">
    <source>
        <dbReference type="ARBA" id="ARBA00022729"/>
    </source>
</evidence>
<evidence type="ECO:0000256" key="9">
    <source>
        <dbReference type="ARBA" id="ARBA00022989"/>
    </source>
</evidence>
<keyword evidence="5" id="KW-0732">Signal</keyword>
<dbReference type="STRING" id="4615.A0A199W5F1"/>
<evidence type="ECO:0000256" key="6">
    <source>
        <dbReference type="ARBA" id="ARBA00022741"/>
    </source>
</evidence>
<dbReference type="InterPro" id="IPR008271">
    <property type="entry name" value="Ser/Thr_kinase_AS"/>
</dbReference>
<dbReference type="PANTHER" id="PTHR27009">
    <property type="entry name" value="RUST RESISTANCE KINASE LR10-RELATED"/>
    <property type="match status" value="1"/>
</dbReference>
<dbReference type="AlphaFoldDB" id="A0A199W5F1"/>
<dbReference type="GO" id="GO:0004674">
    <property type="term" value="F:protein serine/threonine kinase activity"/>
    <property type="evidence" value="ECO:0007669"/>
    <property type="project" value="UniProtKB-KW"/>
</dbReference>
<protein>
    <submittedName>
        <fullName evidence="15">Putative receptor-like protein kinase</fullName>
    </submittedName>
</protein>
<keyword evidence="11" id="KW-0325">Glycoprotein</keyword>
<gene>
    <name evidence="15" type="ORF">ACMD2_20499</name>
</gene>
<dbReference type="FunFam" id="3.30.200.20:FF:000178">
    <property type="entry name" value="serine/threonine-protein kinase PBS1-like"/>
    <property type="match status" value="1"/>
</dbReference>
<keyword evidence="4" id="KW-0812">Transmembrane</keyword>
<keyword evidence="3" id="KW-0808">Transferase</keyword>
<dbReference type="EMBL" id="LSRQ01000262">
    <property type="protein sequence ID" value="OAY84140.1"/>
    <property type="molecule type" value="Genomic_DNA"/>
</dbReference>
<keyword evidence="9" id="KW-1133">Transmembrane helix</keyword>
<evidence type="ECO:0000256" key="12">
    <source>
        <dbReference type="PROSITE-ProRule" id="PRU10141"/>
    </source>
</evidence>
<dbReference type="InterPro" id="IPR000719">
    <property type="entry name" value="Prot_kinase_dom"/>
</dbReference>
<evidence type="ECO:0000259" key="14">
    <source>
        <dbReference type="PROSITE" id="PS50011"/>
    </source>
</evidence>
<feature type="non-terminal residue" evidence="15">
    <location>
        <position position="433"/>
    </location>
</feature>
<comment type="caution">
    <text evidence="15">The sequence shown here is derived from an EMBL/GenBank/DDBJ whole genome shotgun (WGS) entry which is preliminary data.</text>
</comment>
<dbReference type="GO" id="GO:0016020">
    <property type="term" value="C:membrane"/>
    <property type="evidence" value="ECO:0007669"/>
    <property type="project" value="UniProtKB-SubCell"/>
</dbReference>
<sequence length="433" mass="48488">KISEKEQRIAAIITKYESVAPKKYKFAAVKKMTENFKVTLGKGGFGTVFKGKLSDGREVAVKVLNTSKGEGEDFVNEVVSISKTSHVNVVTLLGFCLEGSNQALIYEFVPNGTLEEFINKDRSSMDALLLWKTLHGIAVGVARGLEYLHRGCKTHIVHFDIKPHNILLDRELRPKIADFGLAKLCSTQKSALSVQGKRGTPGYMAPEFCFPNFGSISSKADVYSYGMMVLQMVKGKINISAGVDNNSENCSVYQMYDHLIQYDSLEAYGVTVDTNEVAKKLMLVGLWCIQKLPAERPTMTRVVEMLEGSKECLEMPPSPKSTLELPKFFEKNEKSDEYKAKIEYRSTGIYKQEKRMRLIIVKIEPKCHSLRGSRVLYNTISGRLQGQTYGRFPLQYHIGSINISLLFAVVRCRHTLTAATFCLSTYRPAVADI</sequence>
<evidence type="ECO:0000313" key="15">
    <source>
        <dbReference type="EMBL" id="OAY84140.1"/>
    </source>
</evidence>
<dbReference type="SMART" id="SM00220">
    <property type="entry name" value="S_TKc"/>
    <property type="match status" value="1"/>
</dbReference>
<keyword evidence="8 12" id="KW-0067">ATP-binding</keyword>
<feature type="binding site" evidence="12">
    <location>
        <position position="62"/>
    </location>
    <ligand>
        <name>ATP</name>
        <dbReference type="ChEBI" id="CHEBI:30616"/>
    </ligand>
</feature>
<dbReference type="InterPro" id="IPR011009">
    <property type="entry name" value="Kinase-like_dom_sf"/>
</dbReference>
<evidence type="ECO:0000313" key="16">
    <source>
        <dbReference type="Proteomes" id="UP000092600"/>
    </source>
</evidence>